<dbReference type="Gene3D" id="3.30.1590.10">
    <property type="entry name" value="Maltooligosyl trehalose synthase, domain 2"/>
    <property type="match status" value="1"/>
</dbReference>
<dbReference type="NCBIfam" id="TIGR02401">
    <property type="entry name" value="trehalose_TreY"/>
    <property type="match status" value="1"/>
</dbReference>
<dbReference type="Gene3D" id="3.20.20.80">
    <property type="entry name" value="Glycosidases"/>
    <property type="match status" value="2"/>
</dbReference>
<sequence>MSIPRATARLQFNSDFTLTDALEVVDYYADMGVSHIYASPLLGARKGSTHGYDIVDPTRVNPELGGEPALKALVAKLRQRGMGLLLDIVPNHMGVGGPENPWWLDVLEWGRQSVYAHWFDINWNAADPALTGKILLPFLGAPYGEALENGQIALRFDDATGGFWFSHHAERFPLAPSTYAQVLTAVPALRTMTAGLEAGAAADDQAAQRSHAAACAALRELWQKPEGRAALEQALAQFSADSPEGRQRLHGLLEQQHYRLTWWRNAAEEINWRRFFEVSELAGVRVEADDVFDATHACIFRLYAEGVIDGVRVDHVDGLALPAQYCRKLRERLQALNGQRPADVPGGEPYIVIEKILTGDETVRTGWKVHGTTGYEFMDQVSALLHDPAGAEPLQHLWFEVSGDSRSFDAHVQAARRQLLAENFVGEIDSLVRALHAVARTELATRDVAAAPIRRVLVELLVAFPAYRTYVHEAGREPEDQALLERALNEARTRVRTADQPLLALLARWLGGETPSSIADPAARAERLAAITRFQQLTPPLAAKSVEDTAFYRYGRLLSRNEVGGDPGRFALPAAAFHQANLQRLRDFPHTLLATATHDHKRGEDVRARLAVLSELPQAWAESVRKWMAEHQPLRIDLGGGQFAPSAPDQAMLYQMIVGAWPLELAPEDHDGLKAYAERVAVWQEKAWREAKRQTSWVTPNAAYEDGCRAFLMHLMDGGRCAPFIADLRTWVDRLALPGICNSLTQTVLRLASPGVPDLYQGAEFWDLSLVDPDNRRLVNYDARRAALAASEHQPDFDPMLWQSMQVKQPLIQRVLKLRAAEPALFDEGDYVPLQARGAKADHVVAFLRRHQGRTLLVAALRLPASGPQPGSDAWGDTVLELPQAVAQWRDVLSADHLVQADGDTLPLALVLGERPVAVLMAG</sequence>
<organism evidence="2 3">
    <name type="scientific">Noviherbaspirillum suwonense</name>
    <dbReference type="NCBI Taxonomy" id="1224511"/>
    <lineage>
        <taxon>Bacteria</taxon>
        <taxon>Pseudomonadati</taxon>
        <taxon>Pseudomonadota</taxon>
        <taxon>Betaproteobacteria</taxon>
        <taxon>Burkholderiales</taxon>
        <taxon>Oxalobacteraceae</taxon>
        <taxon>Noviherbaspirillum</taxon>
    </lineage>
</organism>
<protein>
    <submittedName>
        <fullName evidence="2">Maltooligosyl trehalose synthase</fullName>
    </submittedName>
</protein>
<dbReference type="EMBL" id="FXUL01000011">
    <property type="protein sequence ID" value="SMP66022.1"/>
    <property type="molecule type" value="Genomic_DNA"/>
</dbReference>
<dbReference type="Proteomes" id="UP001158049">
    <property type="component" value="Unassembled WGS sequence"/>
</dbReference>
<dbReference type="InterPro" id="IPR012767">
    <property type="entry name" value="Trehalose_TreY"/>
</dbReference>
<dbReference type="Pfam" id="PF00128">
    <property type="entry name" value="Alpha-amylase"/>
    <property type="match status" value="1"/>
</dbReference>
<comment type="caution">
    <text evidence="2">The sequence shown here is derived from an EMBL/GenBank/DDBJ whole genome shotgun (WGS) entry which is preliminary data.</text>
</comment>
<dbReference type="InterPro" id="IPR006047">
    <property type="entry name" value="GH13_cat_dom"/>
</dbReference>
<accession>A0ABY1QEP0</accession>
<evidence type="ECO:0000313" key="2">
    <source>
        <dbReference type="EMBL" id="SMP66022.1"/>
    </source>
</evidence>
<dbReference type="PANTHER" id="PTHR10357">
    <property type="entry name" value="ALPHA-AMYLASE FAMILY MEMBER"/>
    <property type="match status" value="1"/>
</dbReference>
<keyword evidence="3" id="KW-1185">Reference proteome</keyword>
<gene>
    <name evidence="2" type="ORF">SAMN06295970_111102</name>
</gene>
<proteinExistence type="predicted"/>
<feature type="domain" description="Glycosyl hydrolase family 13 catalytic" evidence="1">
    <location>
        <begin position="5"/>
        <end position="492"/>
    </location>
</feature>
<dbReference type="CDD" id="cd11336">
    <property type="entry name" value="AmyAc_MTSase"/>
    <property type="match status" value="1"/>
</dbReference>
<evidence type="ECO:0000259" key="1">
    <source>
        <dbReference type="SMART" id="SM00642"/>
    </source>
</evidence>
<dbReference type="PANTHER" id="PTHR10357:SF216">
    <property type="entry name" value="MALTOOLIGOSYL TREHALOSE SYNTHASE-RELATED"/>
    <property type="match status" value="1"/>
</dbReference>
<reference evidence="2 3" key="1">
    <citation type="submission" date="2017-05" db="EMBL/GenBank/DDBJ databases">
        <authorList>
            <person name="Varghese N."/>
            <person name="Submissions S."/>
        </authorList>
    </citation>
    <scope>NUCLEOTIDE SEQUENCE [LARGE SCALE GENOMIC DNA]</scope>
    <source>
        <strain evidence="2 3">DSM 26001</strain>
    </source>
</reference>
<dbReference type="SUPFAM" id="SSF51445">
    <property type="entry name" value="(Trans)glycosidases"/>
    <property type="match status" value="1"/>
</dbReference>
<dbReference type="SMART" id="SM00642">
    <property type="entry name" value="Aamy"/>
    <property type="match status" value="1"/>
</dbReference>
<dbReference type="RefSeq" id="WP_283443133.1">
    <property type="nucleotide sequence ID" value="NZ_FXUL01000011.1"/>
</dbReference>
<name>A0ABY1QEP0_9BURK</name>
<evidence type="ECO:0000313" key="3">
    <source>
        <dbReference type="Proteomes" id="UP001158049"/>
    </source>
</evidence>
<dbReference type="InterPro" id="IPR013797">
    <property type="entry name" value="Maltooligo_trehalose_synth_4"/>
</dbReference>
<dbReference type="InterPro" id="IPR017853">
    <property type="entry name" value="GH"/>
</dbReference>
<dbReference type="Gene3D" id="1.10.10.470">
    <property type="entry name" value="Maltooligosyl trehalose synthase, domain 4"/>
    <property type="match status" value="1"/>
</dbReference>